<dbReference type="InterPro" id="IPR005599">
    <property type="entry name" value="GPI_mannosylTrfase"/>
</dbReference>
<keyword evidence="4 11" id="KW-0328">Glycosyltransferase</keyword>
<keyword evidence="14" id="KW-1185">Reference proteome</keyword>
<feature type="transmembrane region" description="Helical" evidence="11">
    <location>
        <begin position="488"/>
        <end position="508"/>
    </location>
</feature>
<comment type="caution">
    <text evidence="13">The sequence shown here is derived from an EMBL/GenBank/DDBJ whole genome shotgun (WGS) entry which is preliminary data.</text>
</comment>
<feature type="transmembrane region" description="Helical" evidence="11">
    <location>
        <begin position="355"/>
        <end position="379"/>
    </location>
</feature>
<comment type="similarity">
    <text evidence="10">Belongs to the glycosyltransferase 22 family. PIGZ subfamily.</text>
</comment>
<reference evidence="13" key="2">
    <citation type="submission" date="2023-04" db="EMBL/GenBank/DDBJ databases">
        <authorList>
            <person name="Bu L."/>
            <person name="Lu L."/>
            <person name="Laidemitt M.R."/>
            <person name="Zhang S.M."/>
            <person name="Mutuku M."/>
            <person name="Mkoji G."/>
            <person name="Steinauer M."/>
            <person name="Loker E.S."/>
        </authorList>
    </citation>
    <scope>NUCLEOTIDE SEQUENCE</scope>
    <source>
        <strain evidence="13">KasaAsao</strain>
        <tissue evidence="13">Whole Snail</tissue>
    </source>
</reference>
<dbReference type="PANTHER" id="PTHR22760:SF3">
    <property type="entry name" value="GPI MANNOSYLTRANSFERASE 4"/>
    <property type="match status" value="1"/>
</dbReference>
<dbReference type="EC" id="2.4.1.-" evidence="11"/>
<evidence type="ECO:0000256" key="7">
    <source>
        <dbReference type="ARBA" id="ARBA00022824"/>
    </source>
</evidence>
<gene>
    <name evidence="13" type="ORF">Bpfe_008697</name>
</gene>
<feature type="transmembrane region" description="Helical" evidence="11">
    <location>
        <begin position="464"/>
        <end position="481"/>
    </location>
</feature>
<dbReference type="EMBL" id="JASAOG010000028">
    <property type="protein sequence ID" value="KAK0061782.1"/>
    <property type="molecule type" value="Genomic_DNA"/>
</dbReference>
<feature type="transmembrane region" description="Helical" evidence="11">
    <location>
        <begin position="279"/>
        <end position="307"/>
    </location>
</feature>
<keyword evidence="5" id="KW-0808">Transferase</keyword>
<dbReference type="PANTHER" id="PTHR22760">
    <property type="entry name" value="GLYCOSYLTRANSFERASE"/>
    <property type="match status" value="1"/>
</dbReference>
<feature type="transmembrane region" description="Helical" evidence="11">
    <location>
        <begin position="102"/>
        <end position="123"/>
    </location>
</feature>
<feature type="transmembrane region" description="Helical" evidence="11">
    <location>
        <begin position="12"/>
        <end position="31"/>
    </location>
</feature>
<accession>A0AAD8BVU8</accession>
<name>A0AAD8BVU8_BIOPF</name>
<dbReference type="Proteomes" id="UP001233172">
    <property type="component" value="Unassembled WGS sequence"/>
</dbReference>
<keyword evidence="7 11" id="KW-0256">Endoplasmic reticulum</keyword>
<keyword evidence="9 11" id="KW-0472">Membrane</keyword>
<evidence type="ECO:0000256" key="1">
    <source>
        <dbReference type="ARBA" id="ARBA00004477"/>
    </source>
</evidence>
<evidence type="ECO:0000256" key="11">
    <source>
        <dbReference type="RuleBase" id="RU363075"/>
    </source>
</evidence>
<comment type="pathway">
    <text evidence="2">Glycolipid biosynthesis; glycosylphosphatidylinositol-anchor biosynthesis.</text>
</comment>
<protein>
    <recommendedName>
        <fullName evidence="11">Mannosyltransferase</fullName>
        <ecNumber evidence="11">2.4.1.-</ecNumber>
    </recommendedName>
</protein>
<evidence type="ECO:0000256" key="3">
    <source>
        <dbReference type="ARBA" id="ARBA00022502"/>
    </source>
</evidence>
<feature type="transmembrane region" description="Helical" evidence="11">
    <location>
        <begin position="319"/>
        <end position="343"/>
    </location>
</feature>
<comment type="subcellular location">
    <subcellularLocation>
        <location evidence="1 11">Endoplasmic reticulum membrane</location>
        <topology evidence="1 11">Multi-pass membrane protein</topology>
    </subcellularLocation>
</comment>
<evidence type="ECO:0000256" key="10">
    <source>
        <dbReference type="ARBA" id="ARBA00038466"/>
    </source>
</evidence>
<evidence type="ECO:0000256" key="9">
    <source>
        <dbReference type="ARBA" id="ARBA00023136"/>
    </source>
</evidence>
<evidence type="ECO:0000256" key="6">
    <source>
        <dbReference type="ARBA" id="ARBA00022692"/>
    </source>
</evidence>
<keyword evidence="3" id="KW-0337">GPI-anchor biosynthesis</keyword>
<evidence type="ECO:0000256" key="12">
    <source>
        <dbReference type="SAM" id="MobiDB-lite"/>
    </source>
</evidence>
<sequence>MALENIDYVRFIIMNKLSTILIFINFITVLFPQPSYIHPDEFFQSLEIVAGDVLNVTHVRAWEFNESSPVRSIVFPYVLLSPPLYFLKWINSTGLSGFRVSAVKIVIATRLPFAFISLVGYSATERLARAFEVNQYISTLFYSSSYVAWTYLTRTFSNSVEAMLVAFILILIFTCLDCIEHRRKLTLIYEKERKGVHQSHNETKTYERQKEETQKNDAKGSELNRKDESVEFISEDDISQSAEDDELKNCKLKEQEERLAVLKTKLNVTTHKQHICQMLIGLVITAGFFNRPTFLAFSFVPIIFWFYFSQGFENKIKNILFTGLGALMSCVIIIALDTIYYNVHFFNTVKTSFDLLLTGQFSLNFLMISFELLASSLIITPWNFLKYNMNTANLAEHGLHPHYTHSLVNLPLLIGPLSIPFVVTGISALFVRHPHKNYGLLWLVSMSLFPVCLLSVFPHQEPRFLIPTLPMFLVMAAKYVSGITYGRNMILTVWAVFNLAMVFIYGYLHQAALVPVLSNYQLSVSSSPDSYHHAIFYKTYPPPRSLLIIDPTKQNIRLDDLAGAPTNVLVETVRSAAALCRENKSKCQLSVFLPSTATALLTKHLSDYHVMVSSVCPHFSMEAPPRLRSWWENEISFNEFLLDLCLSVVKVQ</sequence>
<keyword evidence="8 11" id="KW-1133">Transmembrane helix</keyword>
<organism evidence="13 14">
    <name type="scientific">Biomphalaria pfeifferi</name>
    <name type="common">Bloodfluke planorb</name>
    <name type="synonym">Freshwater snail</name>
    <dbReference type="NCBI Taxonomy" id="112525"/>
    <lineage>
        <taxon>Eukaryota</taxon>
        <taxon>Metazoa</taxon>
        <taxon>Spiralia</taxon>
        <taxon>Lophotrochozoa</taxon>
        <taxon>Mollusca</taxon>
        <taxon>Gastropoda</taxon>
        <taxon>Heterobranchia</taxon>
        <taxon>Euthyneura</taxon>
        <taxon>Panpulmonata</taxon>
        <taxon>Hygrophila</taxon>
        <taxon>Lymnaeoidea</taxon>
        <taxon>Planorbidae</taxon>
        <taxon>Biomphalaria</taxon>
    </lineage>
</organism>
<dbReference type="GO" id="GO:0005789">
    <property type="term" value="C:endoplasmic reticulum membrane"/>
    <property type="evidence" value="ECO:0007669"/>
    <property type="project" value="UniProtKB-SubCell"/>
</dbReference>
<dbReference type="AlphaFoldDB" id="A0AAD8BVU8"/>
<dbReference type="Pfam" id="PF03901">
    <property type="entry name" value="Glyco_transf_22"/>
    <property type="match status" value="2"/>
</dbReference>
<evidence type="ECO:0000313" key="14">
    <source>
        <dbReference type="Proteomes" id="UP001233172"/>
    </source>
</evidence>
<dbReference type="GO" id="GO:0006506">
    <property type="term" value="P:GPI anchor biosynthetic process"/>
    <property type="evidence" value="ECO:0007669"/>
    <property type="project" value="UniProtKB-KW"/>
</dbReference>
<dbReference type="GO" id="GO:0000026">
    <property type="term" value="F:alpha-1,2-mannosyltransferase activity"/>
    <property type="evidence" value="ECO:0007669"/>
    <property type="project" value="TreeGrafter"/>
</dbReference>
<feature type="transmembrane region" description="Helical" evidence="11">
    <location>
        <begin position="438"/>
        <end position="458"/>
    </location>
</feature>
<proteinExistence type="inferred from homology"/>
<evidence type="ECO:0000313" key="13">
    <source>
        <dbReference type="EMBL" id="KAK0061782.1"/>
    </source>
</evidence>
<evidence type="ECO:0000256" key="4">
    <source>
        <dbReference type="ARBA" id="ARBA00022676"/>
    </source>
</evidence>
<keyword evidence="6 11" id="KW-0812">Transmembrane</keyword>
<feature type="transmembrane region" description="Helical" evidence="11">
    <location>
        <begin position="410"/>
        <end position="431"/>
    </location>
</feature>
<feature type="region of interest" description="Disordered" evidence="12">
    <location>
        <begin position="199"/>
        <end position="225"/>
    </location>
</feature>
<evidence type="ECO:0000256" key="2">
    <source>
        <dbReference type="ARBA" id="ARBA00004687"/>
    </source>
</evidence>
<evidence type="ECO:0000256" key="8">
    <source>
        <dbReference type="ARBA" id="ARBA00022989"/>
    </source>
</evidence>
<reference evidence="13" key="1">
    <citation type="journal article" date="2023" name="PLoS Negl. Trop. Dis.">
        <title>A genome sequence for Biomphalaria pfeifferi, the major vector snail for the human-infecting parasite Schistosoma mansoni.</title>
        <authorList>
            <person name="Bu L."/>
            <person name="Lu L."/>
            <person name="Laidemitt M.R."/>
            <person name="Zhang S.M."/>
            <person name="Mutuku M."/>
            <person name="Mkoji G."/>
            <person name="Steinauer M."/>
            <person name="Loker E.S."/>
        </authorList>
    </citation>
    <scope>NUCLEOTIDE SEQUENCE</scope>
    <source>
        <strain evidence="13">KasaAsao</strain>
    </source>
</reference>
<feature type="transmembrane region" description="Helical" evidence="11">
    <location>
        <begin position="162"/>
        <end position="179"/>
    </location>
</feature>
<evidence type="ECO:0000256" key="5">
    <source>
        <dbReference type="ARBA" id="ARBA00022679"/>
    </source>
</evidence>